<protein>
    <recommendedName>
        <fullName evidence="3">DNA-binding protein</fullName>
    </recommendedName>
</protein>
<evidence type="ECO:0000313" key="1">
    <source>
        <dbReference type="EMBL" id="KKZ95903.1"/>
    </source>
</evidence>
<dbReference type="Proteomes" id="UP000035350">
    <property type="component" value="Unassembled WGS sequence"/>
</dbReference>
<gene>
    <name evidence="1" type="ORF">B4147_5866</name>
</gene>
<reference evidence="2" key="2">
    <citation type="submission" date="2015-04" db="EMBL/GenBank/DDBJ databases">
        <title>Draft Genome Sequences of Eight Spore-Forming Food Isolates of Bacillus cereus Genome sequencing.</title>
        <authorList>
            <person name="Krawcyk A.O."/>
            <person name="de Jong A."/>
            <person name="Eijlander R.T."/>
            <person name="Berendsen E.M."/>
            <person name="Holsappel S."/>
            <person name="Wells-Bennik M."/>
            <person name="Kuipers O.P."/>
        </authorList>
    </citation>
    <scope>NUCLEOTIDE SEQUENCE [LARGE SCALE GENOMIC DNA]</scope>
    <source>
        <strain evidence="2">B4147</strain>
    </source>
</reference>
<dbReference type="PATRIC" id="fig|1396.433.peg.2085"/>
<accession>A0A0G8C7T4</accession>
<organism evidence="1 2">
    <name type="scientific">Bacillus wiedmannii</name>
    <dbReference type="NCBI Taxonomy" id="1890302"/>
    <lineage>
        <taxon>Bacteria</taxon>
        <taxon>Bacillati</taxon>
        <taxon>Bacillota</taxon>
        <taxon>Bacilli</taxon>
        <taxon>Bacillales</taxon>
        <taxon>Bacillaceae</taxon>
        <taxon>Bacillus</taxon>
        <taxon>Bacillus cereus group</taxon>
    </lineage>
</organism>
<evidence type="ECO:0000313" key="2">
    <source>
        <dbReference type="Proteomes" id="UP000035350"/>
    </source>
</evidence>
<dbReference type="RefSeq" id="WP_046958478.1">
    <property type="nucleotide sequence ID" value="NZ_LCYN01000018.1"/>
</dbReference>
<comment type="caution">
    <text evidence="1">The sequence shown here is derived from an EMBL/GenBank/DDBJ whole genome shotgun (WGS) entry which is preliminary data.</text>
</comment>
<name>A0A0G8C7T4_9BACI</name>
<proteinExistence type="predicted"/>
<reference evidence="1 2" key="1">
    <citation type="journal article" date="2015" name="Genome Announc.">
        <title>Next-Generation Whole-Genome Sequencing of Eight Strains of Bacillus cereus, Isolated from Food.</title>
        <authorList>
            <person name="Krawczyk A.O."/>
            <person name="de Jong A."/>
            <person name="Eijlander R.T."/>
            <person name="Berendsen E.M."/>
            <person name="Holsappel S."/>
            <person name="Wells-Bennik M.H."/>
            <person name="Kuipers O.P."/>
        </authorList>
    </citation>
    <scope>NUCLEOTIDE SEQUENCE [LARGE SCALE GENOMIC DNA]</scope>
    <source>
        <strain evidence="1 2">B4147</strain>
    </source>
</reference>
<evidence type="ECO:0008006" key="3">
    <source>
        <dbReference type="Google" id="ProtNLM"/>
    </source>
</evidence>
<sequence length="327" mass="38434">MNENQQMIMNTNEVREYLEVSNFVVNNLIKQEELVPINKDTWRLDGSFLFKREDVETIKKGRETEGITLYQASKKYGISTYQLEKWLGDGELAATIREHRNRETKFIREEELLQVIKQFDQENTLYTYSQKYNTVLFHKYIQSNTIARVISIPKRGDIMLIDEFGSEFTLNEAIKSGFVPAYDLPDKPRSHHQRFVKFRLPKSDQLRSNSFQLIDLILQYVSPRNLKVSEEEGFWYFDIRQSLIELPMGMQVEWIEYLTPYIIEGKLIKRVNNSIYLDSSSVTKPVTLSSKEYQAINKIVEKTNTTIEEFIASAICQKIKDYQASQN</sequence>
<dbReference type="AlphaFoldDB" id="A0A0G8C7T4"/>
<dbReference type="EMBL" id="LCYN01000018">
    <property type="protein sequence ID" value="KKZ95903.1"/>
    <property type="molecule type" value="Genomic_DNA"/>
</dbReference>